<protein>
    <recommendedName>
        <fullName evidence="3">Protein phosphatase 1 regulatory subunit</fullName>
    </recommendedName>
</protein>
<dbReference type="GO" id="GO:0005977">
    <property type="term" value="P:glycogen metabolic process"/>
    <property type="evidence" value="ECO:0007669"/>
    <property type="project" value="UniProtKB-KW"/>
</dbReference>
<dbReference type="OrthoDB" id="8942186at2759"/>
<evidence type="ECO:0000313" key="6">
    <source>
        <dbReference type="Proteomes" id="UP000319801"/>
    </source>
</evidence>
<dbReference type="PANTHER" id="PTHR12307:SF15">
    <property type="entry name" value="PROTEIN PHOSPHATASE 1 REGULATORY SUBUNIT 3C"/>
    <property type="match status" value="1"/>
</dbReference>
<dbReference type="Pfam" id="PF03370">
    <property type="entry name" value="CBM_21"/>
    <property type="match status" value="1"/>
</dbReference>
<organism evidence="5 6">
    <name type="scientific">Bagarius yarrelli</name>
    <name type="common">Goonch</name>
    <name type="synonym">Bagrus yarrelli</name>
    <dbReference type="NCBI Taxonomy" id="175774"/>
    <lineage>
        <taxon>Eukaryota</taxon>
        <taxon>Metazoa</taxon>
        <taxon>Chordata</taxon>
        <taxon>Craniata</taxon>
        <taxon>Vertebrata</taxon>
        <taxon>Euteleostomi</taxon>
        <taxon>Actinopterygii</taxon>
        <taxon>Neopterygii</taxon>
        <taxon>Teleostei</taxon>
        <taxon>Ostariophysi</taxon>
        <taxon>Siluriformes</taxon>
        <taxon>Sisoridae</taxon>
        <taxon>Sisorinae</taxon>
        <taxon>Bagarius</taxon>
    </lineage>
</organism>
<comment type="caution">
    <text evidence="5">The sequence shown here is derived from an EMBL/GenBank/DDBJ whole genome shotgun (WGS) entry which is preliminary data.</text>
</comment>
<evidence type="ECO:0000256" key="3">
    <source>
        <dbReference type="PIRNR" id="PIRNR038207"/>
    </source>
</evidence>
<keyword evidence="1 3" id="KW-0321">Glycogen metabolism</keyword>
<dbReference type="GO" id="GO:2001069">
    <property type="term" value="F:glycogen binding"/>
    <property type="evidence" value="ECO:0007669"/>
    <property type="project" value="TreeGrafter"/>
</dbReference>
<dbReference type="PANTHER" id="PTHR12307">
    <property type="entry name" value="PROTEIN PHOSPHATASE 1 REGULATORY SUBUNIT"/>
    <property type="match status" value="1"/>
</dbReference>
<dbReference type="InterPro" id="IPR050782">
    <property type="entry name" value="PP1_regulatory_subunit_3"/>
</dbReference>
<dbReference type="FunFam" id="2.60.40.2440:FF:000001">
    <property type="entry name" value="Protein phosphatase 1 regulatory subunit 3C"/>
    <property type="match status" value="1"/>
</dbReference>
<gene>
    <name evidence="5" type="ORF">Baya_16933</name>
</gene>
<dbReference type="PIRSF" id="PIRSF038207">
    <property type="entry name" value="PP1_GT_animal"/>
    <property type="match status" value="1"/>
</dbReference>
<reference evidence="5 6" key="1">
    <citation type="journal article" date="2019" name="Genome Biol. Evol.">
        <title>Whole-Genome Sequencing of the Giant Devil Catfish, Bagarius yarrelli.</title>
        <authorList>
            <person name="Jiang W."/>
            <person name="Lv Y."/>
            <person name="Cheng L."/>
            <person name="Yang K."/>
            <person name="Chao B."/>
            <person name="Wang X."/>
            <person name="Li Y."/>
            <person name="Pan X."/>
            <person name="You X."/>
            <person name="Zhang Y."/>
            <person name="Yang J."/>
            <person name="Li J."/>
            <person name="Zhang X."/>
            <person name="Liu S."/>
            <person name="Sun C."/>
            <person name="Yang J."/>
            <person name="Shi Q."/>
        </authorList>
    </citation>
    <scope>NUCLEOTIDE SEQUENCE [LARGE SCALE GENOMIC DNA]</scope>
    <source>
        <strain evidence="5">JWS20170419001</strain>
        <tissue evidence="5">Muscle</tissue>
    </source>
</reference>
<dbReference type="GO" id="GO:0005979">
    <property type="term" value="P:regulation of glycogen biosynthetic process"/>
    <property type="evidence" value="ECO:0007669"/>
    <property type="project" value="TreeGrafter"/>
</dbReference>
<dbReference type="Gene3D" id="2.60.40.2440">
    <property type="entry name" value="Carbohydrate binding type-21 domain"/>
    <property type="match status" value="1"/>
</dbReference>
<keyword evidence="2 3" id="KW-0119">Carbohydrate metabolism</keyword>
<evidence type="ECO:0000256" key="1">
    <source>
        <dbReference type="ARBA" id="ARBA00022600"/>
    </source>
</evidence>
<dbReference type="PROSITE" id="PS51159">
    <property type="entry name" value="CBM21"/>
    <property type="match status" value="1"/>
</dbReference>
<accession>A0A556VX21</accession>
<evidence type="ECO:0000259" key="4">
    <source>
        <dbReference type="PROSITE" id="PS51159"/>
    </source>
</evidence>
<sequence>MRNLINSCCKPLRPCISTRNTPDTRPDPPCHVRQTPATKAQVKKKVVFADSKGMSLTAVRVFAPCESDKNSNSLQRFHVPKIEGALNPVQSRALGFRQPSEDYLDFRNRLTKNSVCLESCTLQGRTLTGTVKVRNLSFQKCVHVRITFDSWKHQRDVECVYMNDVCGGRDTDTFFFILEIPVCVSRQDSMEFCISYTAGGKTHWDNNTGKNYTLVTTPDEQKDKTEETHLLDRFRQQQKFSRFSAEWNDWMVGISAPYW</sequence>
<dbReference type="EMBL" id="VCAZ01000399">
    <property type="protein sequence ID" value="TUM62488.1"/>
    <property type="molecule type" value="Genomic_DNA"/>
</dbReference>
<proteinExistence type="predicted"/>
<dbReference type="GO" id="GO:0000164">
    <property type="term" value="C:protein phosphatase type 1 complex"/>
    <property type="evidence" value="ECO:0007669"/>
    <property type="project" value="TreeGrafter"/>
</dbReference>
<dbReference type="InterPro" id="IPR005036">
    <property type="entry name" value="CBM21_dom"/>
</dbReference>
<name>A0A556VX21_BAGYA</name>
<dbReference type="InterPro" id="IPR017434">
    <property type="entry name" value="Pase-1_reg-su_3B/C/D_met"/>
</dbReference>
<evidence type="ECO:0000256" key="2">
    <source>
        <dbReference type="ARBA" id="ARBA00023277"/>
    </source>
</evidence>
<dbReference type="GO" id="GO:0008157">
    <property type="term" value="F:protein phosphatase 1 binding"/>
    <property type="evidence" value="ECO:0007669"/>
    <property type="project" value="TreeGrafter"/>
</dbReference>
<dbReference type="InterPro" id="IPR038175">
    <property type="entry name" value="CBM21_dom_sf"/>
</dbReference>
<keyword evidence="6" id="KW-1185">Reference proteome</keyword>
<evidence type="ECO:0000313" key="5">
    <source>
        <dbReference type="EMBL" id="TUM62488.1"/>
    </source>
</evidence>
<dbReference type="AlphaFoldDB" id="A0A556VX21"/>
<feature type="domain" description="CBM21" evidence="4">
    <location>
        <begin position="107"/>
        <end position="215"/>
    </location>
</feature>
<dbReference type="Proteomes" id="UP000319801">
    <property type="component" value="Unassembled WGS sequence"/>
</dbReference>